<dbReference type="AlphaFoldDB" id="A0A7J7MFZ0"/>
<comment type="similarity">
    <text evidence="2">Belongs to the TAC family.</text>
</comment>
<name>A0A7J7MFZ0_9MAGN</name>
<protein>
    <recommendedName>
        <fullName evidence="3">Protein TILLER ANGLE CONTROL 1</fullName>
    </recommendedName>
</protein>
<organism evidence="4 5">
    <name type="scientific">Kingdonia uniflora</name>
    <dbReference type="NCBI Taxonomy" id="39325"/>
    <lineage>
        <taxon>Eukaryota</taxon>
        <taxon>Viridiplantae</taxon>
        <taxon>Streptophyta</taxon>
        <taxon>Embryophyta</taxon>
        <taxon>Tracheophyta</taxon>
        <taxon>Spermatophyta</taxon>
        <taxon>Magnoliopsida</taxon>
        <taxon>Ranunculales</taxon>
        <taxon>Circaeasteraceae</taxon>
        <taxon>Kingdonia</taxon>
    </lineage>
</organism>
<comment type="caution">
    <text evidence="4">The sequence shown here is derived from an EMBL/GenBank/DDBJ whole genome shotgun (WGS) entry which is preliminary data.</text>
</comment>
<evidence type="ECO:0000256" key="1">
    <source>
        <dbReference type="ARBA" id="ARBA00022604"/>
    </source>
</evidence>
<dbReference type="GO" id="GO:0001763">
    <property type="term" value="P:morphogenesis of a branching structure"/>
    <property type="evidence" value="ECO:0007669"/>
    <property type="project" value="InterPro"/>
</dbReference>
<accession>A0A7J7MFZ0</accession>
<evidence type="ECO:0000256" key="2">
    <source>
        <dbReference type="ARBA" id="ARBA00025796"/>
    </source>
</evidence>
<dbReference type="OrthoDB" id="1922866at2759"/>
<dbReference type="PANTHER" id="PTHR38366:SF1">
    <property type="entry name" value="PROTEIN TILLER ANGLE CONTROL 1"/>
    <property type="match status" value="1"/>
</dbReference>
<evidence type="ECO:0000313" key="5">
    <source>
        <dbReference type="Proteomes" id="UP000541444"/>
    </source>
</evidence>
<dbReference type="EMBL" id="JACGCM010001557">
    <property type="protein sequence ID" value="KAF6153710.1"/>
    <property type="molecule type" value="Genomic_DNA"/>
</dbReference>
<dbReference type="InterPro" id="IPR044989">
    <property type="entry name" value="TAC1"/>
</dbReference>
<proteinExistence type="inferred from homology"/>
<sequence>MNIFNWVHRRFNQNADGYTLRKKDKLSRGDEINKEVITNDADTEALLVNGWNDGILSIGTFGFDPLKPANIECEEIPEEKKDVAMSTDPLVQNVSVKQEVVKVSCFNPSANVVKCDPIRLVKKILTKKIHPAHEANIRASGSLFAANITNTTLADGCKYGFNTEKSIGELNCLL</sequence>
<dbReference type="PANTHER" id="PTHR38366">
    <property type="entry name" value="NAD-DEPENDENT PROTEIN DEACETYLASE HST1-LIKE PROTEIN"/>
    <property type="match status" value="1"/>
</dbReference>
<keyword evidence="5" id="KW-1185">Reference proteome</keyword>
<keyword evidence="1" id="KW-0341">Growth regulation</keyword>
<evidence type="ECO:0000256" key="3">
    <source>
        <dbReference type="ARBA" id="ARBA00026138"/>
    </source>
</evidence>
<evidence type="ECO:0000313" key="4">
    <source>
        <dbReference type="EMBL" id="KAF6153710.1"/>
    </source>
</evidence>
<gene>
    <name evidence="4" type="ORF">GIB67_000943</name>
</gene>
<dbReference type="Proteomes" id="UP000541444">
    <property type="component" value="Unassembled WGS sequence"/>
</dbReference>
<reference evidence="4 5" key="1">
    <citation type="journal article" date="2020" name="IScience">
        <title>Genome Sequencing of the Endangered Kingdonia uniflora (Circaeasteraceae, Ranunculales) Reveals Potential Mechanisms of Evolutionary Specialization.</title>
        <authorList>
            <person name="Sun Y."/>
            <person name="Deng T."/>
            <person name="Zhang A."/>
            <person name="Moore M.J."/>
            <person name="Landis J.B."/>
            <person name="Lin N."/>
            <person name="Zhang H."/>
            <person name="Zhang X."/>
            <person name="Huang J."/>
            <person name="Zhang X."/>
            <person name="Sun H."/>
            <person name="Wang H."/>
        </authorList>
    </citation>
    <scope>NUCLEOTIDE SEQUENCE [LARGE SCALE GENOMIC DNA]</scope>
    <source>
        <strain evidence="4">TB1705</strain>
        <tissue evidence="4">Leaf</tissue>
    </source>
</reference>